<dbReference type="InterPro" id="IPR011856">
    <property type="entry name" value="tRNA_endonuc-like_dom_sf"/>
</dbReference>
<gene>
    <name evidence="1" type="ORF">NIES2135_67470</name>
</gene>
<sequence length="82" mass="9835">MEIKSFLDPSAVNDFHAAVGQYLHYQLAFNYNRWNRKLFLAVPKELYDTQFEKPLFQDSIRTYGIRILVYSTENQEIVTWIE</sequence>
<protein>
    <submittedName>
        <fullName evidence="1">FdxN element excision controlling factor protein</fullName>
    </submittedName>
</protein>
<dbReference type="InterPro" id="IPR014919">
    <property type="entry name" value="XisH"/>
</dbReference>
<organism evidence="1 2">
    <name type="scientific">Leptolyngbya boryana NIES-2135</name>
    <dbReference type="NCBI Taxonomy" id="1973484"/>
    <lineage>
        <taxon>Bacteria</taxon>
        <taxon>Bacillati</taxon>
        <taxon>Cyanobacteriota</taxon>
        <taxon>Cyanophyceae</taxon>
        <taxon>Leptolyngbyales</taxon>
        <taxon>Leptolyngbyaceae</taxon>
        <taxon>Leptolyngbya group</taxon>
        <taxon>Leptolyngbya</taxon>
    </lineage>
</organism>
<accession>A0A1Z4JT58</accession>
<reference evidence="1 2" key="1">
    <citation type="submission" date="2017-06" db="EMBL/GenBank/DDBJ databases">
        <title>Genome sequencing of cyanobaciteial culture collection at National Institute for Environmental Studies (NIES).</title>
        <authorList>
            <person name="Hirose Y."/>
            <person name="Shimura Y."/>
            <person name="Fujisawa T."/>
            <person name="Nakamura Y."/>
            <person name="Kawachi M."/>
        </authorList>
    </citation>
    <scope>NUCLEOTIDE SEQUENCE [LARGE SCALE GENOMIC DNA]</scope>
    <source>
        <strain evidence="1 2">NIES-2135</strain>
        <plasmid evidence="2">Plasmid Plasmid2 dna</plasmid>
    </source>
</reference>
<proteinExistence type="predicted"/>
<dbReference type="GO" id="GO:0003676">
    <property type="term" value="F:nucleic acid binding"/>
    <property type="evidence" value="ECO:0007669"/>
    <property type="project" value="InterPro"/>
</dbReference>
<evidence type="ECO:0000313" key="2">
    <source>
        <dbReference type="Proteomes" id="UP000217895"/>
    </source>
</evidence>
<dbReference type="AlphaFoldDB" id="A0A1Z4JT58"/>
<keyword evidence="2" id="KW-1185">Reference proteome</keyword>
<geneLocation type="plasmid" evidence="1">
    <name>plasmid2</name>
</geneLocation>
<dbReference type="Gene3D" id="3.40.1350.10">
    <property type="match status" value="1"/>
</dbReference>
<dbReference type="EMBL" id="AP018205">
    <property type="protein sequence ID" value="BAY59870.1"/>
    <property type="molecule type" value="Genomic_DNA"/>
</dbReference>
<dbReference type="SUPFAM" id="SSF52980">
    <property type="entry name" value="Restriction endonuclease-like"/>
    <property type="match status" value="1"/>
</dbReference>
<keyword evidence="1" id="KW-0614">Plasmid</keyword>
<evidence type="ECO:0000313" key="1">
    <source>
        <dbReference type="EMBL" id="BAY59870.1"/>
    </source>
</evidence>
<dbReference type="Proteomes" id="UP000217895">
    <property type="component" value="Plasmid Plasmid2 dna"/>
</dbReference>
<name>A0A1Z4JT58_LEPBY</name>
<dbReference type="InterPro" id="IPR011335">
    <property type="entry name" value="Restrct_endonuc-II-like"/>
</dbReference>
<dbReference type="Pfam" id="PF08814">
    <property type="entry name" value="XisH"/>
    <property type="match status" value="1"/>
</dbReference>